<dbReference type="SMART" id="SM00129">
    <property type="entry name" value="KISc"/>
    <property type="match status" value="1"/>
</dbReference>
<dbReference type="AlphaFoldDB" id="A0A3R7MSM7"/>
<dbReference type="PRINTS" id="PR00380">
    <property type="entry name" value="KINESINHEAVY"/>
</dbReference>
<dbReference type="Pfam" id="PF00225">
    <property type="entry name" value="Kinesin"/>
    <property type="match status" value="1"/>
</dbReference>
<dbReference type="GeneID" id="40327370"/>
<dbReference type="InterPro" id="IPR027640">
    <property type="entry name" value="Kinesin-like_fam"/>
</dbReference>
<organism evidence="7 8">
    <name type="scientific">Trypanosoma rangeli</name>
    <dbReference type="NCBI Taxonomy" id="5698"/>
    <lineage>
        <taxon>Eukaryota</taxon>
        <taxon>Discoba</taxon>
        <taxon>Euglenozoa</taxon>
        <taxon>Kinetoplastea</taxon>
        <taxon>Metakinetoplastina</taxon>
        <taxon>Trypanosomatida</taxon>
        <taxon>Trypanosomatidae</taxon>
        <taxon>Trypanosoma</taxon>
        <taxon>Herpetosoma</taxon>
    </lineage>
</organism>
<evidence type="ECO:0000256" key="2">
    <source>
        <dbReference type="ARBA" id="ARBA00023175"/>
    </source>
</evidence>
<feature type="compositionally biased region" description="Polar residues" evidence="5">
    <location>
        <begin position="34"/>
        <end position="46"/>
    </location>
</feature>
<sequence>MASCSFPHSSLESLQITSDASANMESRVGGENGVVSSMQSQNWSNPTPDEAQYFQEFVNVVVRLRPPTSDGVGNPVLQYSIESGTLGTPCIGHLQVSHTHENAVSSVNGGEAQLLNRGRFQNDELACTVNDNCSIGSPMSTLTATVTPSQNGLPQAMYTPRVGVANRGKILTVSPPMSGDAKEVQHVYEFGDVIDSSVTDEEMCRSIVPGIIGKMKAGFNACVLCYGQGISGRMHTTNAITLAFITALFDTLDAENDTVELSYVQICNNDAYNLLGEDRSEQGVLLNKTKGTLMREPRYIVRDAADARSKIAEAQQKRFVGSQTLNALSSCSHAFVSFYVTKSAEGIPVLKSSLTLGDLAVSEGVADVELEKKHDINNSLSVIHAVLKAVADDTEELPEGESILIRDIASALVGSYLFLIATVSMDERDYAETRRSLDFATIAKRYVVKKGKKRTIDFLPNLTGSFEDTYMQLIKEVDTLRYRVHSLQEELNAQNQCSALIVKGLSPTTTNAETGTTDTTDEHALRISSVPVGGRPEIINVHEHVLELERQCAVFQRILGNREKELNAFASRGDVTGNVVQELQQLAKKREEAQRGLEEAPPELATCDLRRKVAGTIVWRQEELDSVCQQKKIIAKVMEGMRCEQHRMTADLLETRKRLVRLESAQEESSQKLKAAAEENVELKEQIEELNLRLLREYAERAIREETVAWFKASTERDEQCEQLRTVLEEQRNLCDVLQGRLNSTEHELDRSNKQQGALLQEMRKKDEAFRTIWLLLTPHQKARFLSFGDSCGEGASGAGSSSLHQGHENVQLRSQLRTLKRQLEEVLLRNRELEYRIEDLEKENHHLQGQLQNREDEYKNLVSLDQDYRNEREHMEQQIAHLFTYIEEHNAKEQVTERQLRDAQSEWERLNQGHRNAQREVVDLTAKLEKVEEELRAQRVDNIKAKDRVKESQKQDSAITSLHHQLAVTRHSVDETYRRRAIAGVMRQHVASDVNTYNPHADIIKRKIKRRNPELSFRAFMQSVDPAQFVRVATAQHLPLNGHGHRQRNGMSSQLRRRHSPLVFLNETTRPWNGSFGGGCTHSCAGCRRRKLSQSKANDVKPWSQLMPANAAAAEDPTLDKFRRGNS</sequence>
<dbReference type="PROSITE" id="PS50067">
    <property type="entry name" value="KINESIN_MOTOR_2"/>
    <property type="match status" value="1"/>
</dbReference>
<dbReference type="EMBL" id="MKGL01000086">
    <property type="protein sequence ID" value="RNF07461.1"/>
    <property type="molecule type" value="Genomic_DNA"/>
</dbReference>
<dbReference type="RefSeq" id="XP_029239846.1">
    <property type="nucleotide sequence ID" value="XM_029380409.1"/>
</dbReference>
<keyword evidence="8" id="KW-1185">Reference proteome</keyword>
<evidence type="ECO:0000256" key="5">
    <source>
        <dbReference type="SAM" id="MobiDB-lite"/>
    </source>
</evidence>
<dbReference type="GO" id="GO:0003777">
    <property type="term" value="F:microtubule motor activity"/>
    <property type="evidence" value="ECO:0007669"/>
    <property type="project" value="InterPro"/>
</dbReference>
<reference evidence="7 8" key="1">
    <citation type="journal article" date="2018" name="BMC Genomics">
        <title>Genomic comparison of Trypanosoma conorhini and Trypanosoma rangeli to Trypanosoma cruzi strains of high and low virulence.</title>
        <authorList>
            <person name="Bradwell K.R."/>
            <person name="Koparde V.N."/>
            <person name="Matveyev A.V."/>
            <person name="Serrano M.G."/>
            <person name="Alves J.M."/>
            <person name="Parikh H."/>
            <person name="Huang B."/>
            <person name="Lee V."/>
            <person name="Espinosa-Alvarez O."/>
            <person name="Ortiz P.A."/>
            <person name="Costa-Martins A.G."/>
            <person name="Teixeira M.M."/>
            <person name="Buck G.A."/>
        </authorList>
    </citation>
    <scope>NUCLEOTIDE SEQUENCE [LARGE SCALE GENOMIC DNA]</scope>
    <source>
        <strain evidence="7 8">AM80</strain>
    </source>
</reference>
<keyword evidence="2" id="KW-0505">Motor protein</keyword>
<feature type="coiled-coil region" evidence="4">
    <location>
        <begin position="810"/>
        <end position="858"/>
    </location>
</feature>
<dbReference type="PANTHER" id="PTHR47968">
    <property type="entry name" value="CENTROMERE PROTEIN E"/>
    <property type="match status" value="1"/>
</dbReference>
<name>A0A3R7MSM7_TRYRA</name>
<evidence type="ECO:0000313" key="7">
    <source>
        <dbReference type="EMBL" id="RNF07461.1"/>
    </source>
</evidence>
<evidence type="ECO:0000256" key="1">
    <source>
        <dbReference type="ARBA" id="ARBA00023054"/>
    </source>
</evidence>
<accession>A0A3R7MSM7</accession>
<feature type="coiled-coil region" evidence="4">
    <location>
        <begin position="728"/>
        <end position="755"/>
    </location>
</feature>
<feature type="region of interest" description="Disordered" evidence="5">
    <location>
        <begin position="25"/>
        <end position="46"/>
    </location>
</feature>
<keyword evidence="1 4" id="KW-0175">Coiled coil</keyword>
<proteinExistence type="inferred from homology"/>
<dbReference type="Proteomes" id="UP000283634">
    <property type="component" value="Unassembled WGS sequence"/>
</dbReference>
<dbReference type="InterPro" id="IPR027417">
    <property type="entry name" value="P-loop_NTPase"/>
</dbReference>
<evidence type="ECO:0000256" key="4">
    <source>
        <dbReference type="SAM" id="Coils"/>
    </source>
</evidence>
<dbReference type="Gene3D" id="3.40.850.10">
    <property type="entry name" value="Kinesin motor domain"/>
    <property type="match status" value="1"/>
</dbReference>
<gene>
    <name evidence="7" type="ORF">TraAM80_03437</name>
</gene>
<dbReference type="OrthoDB" id="123929at2759"/>
<dbReference type="InterPro" id="IPR036961">
    <property type="entry name" value="Kinesin_motor_dom_sf"/>
</dbReference>
<feature type="compositionally biased region" description="Basic and acidic residues" evidence="5">
    <location>
        <begin position="1119"/>
        <end position="1128"/>
    </location>
</feature>
<evidence type="ECO:0000313" key="8">
    <source>
        <dbReference type="Proteomes" id="UP000283634"/>
    </source>
</evidence>
<dbReference type="GO" id="GO:0005524">
    <property type="term" value="F:ATP binding"/>
    <property type="evidence" value="ECO:0007669"/>
    <property type="project" value="InterPro"/>
</dbReference>
<evidence type="ECO:0000256" key="3">
    <source>
        <dbReference type="PROSITE-ProRule" id="PRU00283"/>
    </source>
</evidence>
<feature type="region of interest" description="Disordered" evidence="5">
    <location>
        <begin position="1095"/>
        <end position="1128"/>
    </location>
</feature>
<feature type="coiled-coil region" evidence="4">
    <location>
        <begin position="887"/>
        <end position="949"/>
    </location>
</feature>
<feature type="coiled-coil region" evidence="4">
    <location>
        <begin position="659"/>
        <end position="700"/>
    </location>
</feature>
<dbReference type="SUPFAM" id="SSF52540">
    <property type="entry name" value="P-loop containing nucleoside triphosphate hydrolases"/>
    <property type="match status" value="1"/>
</dbReference>
<feature type="domain" description="Kinesin motor" evidence="6">
    <location>
        <begin position="57"/>
        <end position="446"/>
    </location>
</feature>
<comment type="similarity">
    <text evidence="3">Belongs to the TRAFAC class myosin-kinesin ATPase superfamily. Kinesin family.</text>
</comment>
<dbReference type="InterPro" id="IPR001752">
    <property type="entry name" value="Kinesin_motor_dom"/>
</dbReference>
<protein>
    <submittedName>
        <fullName evidence="7">Putative kinesin</fullName>
    </submittedName>
</protein>
<evidence type="ECO:0000259" key="6">
    <source>
        <dbReference type="PROSITE" id="PS50067"/>
    </source>
</evidence>
<dbReference type="OMA" id="HRNAQRE"/>
<dbReference type="GO" id="GO:0008017">
    <property type="term" value="F:microtubule binding"/>
    <property type="evidence" value="ECO:0007669"/>
    <property type="project" value="InterPro"/>
</dbReference>
<dbReference type="GO" id="GO:0007018">
    <property type="term" value="P:microtubule-based movement"/>
    <property type="evidence" value="ECO:0007669"/>
    <property type="project" value="InterPro"/>
</dbReference>
<comment type="caution">
    <text evidence="3">Lacks conserved residue(s) required for the propagation of feature annotation.</text>
</comment>
<comment type="caution">
    <text evidence="7">The sequence shown here is derived from an EMBL/GenBank/DDBJ whole genome shotgun (WGS) entry which is preliminary data.</text>
</comment>
<dbReference type="PANTHER" id="PTHR47968:SF75">
    <property type="entry name" value="CENTROMERE-ASSOCIATED PROTEIN E"/>
    <property type="match status" value="1"/>
</dbReference>